<sequence length="341" mass="39398">MATQKTLNPRESAKLIASLSTNVFIEKTGIQRIAQEVLRGLKNRDVHIDNFSQHNLHPSKHDPRTVDWIFLLDTLNFCFWPEGDDTKWEVTKHTGYFALCAALKRAISQKQLRTEPYFYSEITKEDLEFILQGDNASAKIPLFMERLKCLHEIGRVLTKKYFGSFVNCIYSCKNSAEKLLKLIVTDFECFRDEADYKGHKVSFYKRAQILIGDIWACYGGKGLGEFHDIDKITMFADYRVPQVLVHFGALRYSKYLLEILQSNTVLTPGSPLEVEIRGCSIEVIEQVKDEVKSLIEASPDLALKKSDCNAILIDHFLWDYRRQHAENLESIPFHKVKSIYY</sequence>
<protein>
    <recommendedName>
        <fullName evidence="3 6">Queuosine 5'-phosphate N-glycosylase/hydrolase</fullName>
        <ecNumber evidence="6">3.2.2.-</ecNumber>
    </recommendedName>
    <alternativeName>
        <fullName evidence="4 6">Queuosine-nucleotide N-glycosylase/hydrolase</fullName>
    </alternativeName>
</protein>
<dbReference type="PANTHER" id="PTHR21314">
    <property type="entry name" value="QUEUOSINE 5'-PHOSPHATE N-GLYCOSYLASE_HYDROLASE-RELATED"/>
    <property type="match status" value="1"/>
</dbReference>
<dbReference type="RefSeq" id="XP_015514096.2">
    <property type="nucleotide sequence ID" value="XM_015658610.2"/>
</dbReference>
<dbReference type="PANTHER" id="PTHR21314:SF0">
    <property type="entry name" value="QUEUOSINE 5'-PHOSPHATE N-GLYCOSYLASE_HYDROLASE"/>
    <property type="match status" value="1"/>
</dbReference>
<dbReference type="InParanoid" id="A0A6J0BHZ0"/>
<proteinExistence type="inferred from homology"/>
<dbReference type="InterPro" id="IPR019438">
    <property type="entry name" value="Q_salvage"/>
</dbReference>
<keyword evidence="7" id="KW-1185">Reference proteome</keyword>
<evidence type="ECO:0000256" key="4">
    <source>
        <dbReference type="ARBA" id="ARBA00035393"/>
    </source>
</evidence>
<reference evidence="8" key="1">
    <citation type="submission" date="2025-08" db="UniProtKB">
        <authorList>
            <consortium name="RefSeq"/>
        </authorList>
    </citation>
    <scope>IDENTIFICATION</scope>
    <source>
        <tissue evidence="8">Thorax and Abdomen</tissue>
    </source>
</reference>
<comment type="function">
    <text evidence="6">Catalyzes the hydrolysis of queuosine 5'-phosphate, releasing the nucleobase queuine (q). Is required for salvage of queuine from exogenous queuosine (Q) that is imported and then converted to queuosine 5'-phosphate intracellularly.</text>
</comment>
<evidence type="ECO:0000313" key="7">
    <source>
        <dbReference type="Proteomes" id="UP000829291"/>
    </source>
</evidence>
<evidence type="ECO:0000313" key="8">
    <source>
        <dbReference type="RefSeq" id="XP_015514096.2"/>
    </source>
</evidence>
<name>A0A6J0BHZ0_NEOLC</name>
<evidence type="ECO:0000256" key="6">
    <source>
        <dbReference type="RuleBase" id="RU365002"/>
    </source>
</evidence>
<dbReference type="GeneID" id="107220145"/>
<evidence type="ECO:0000256" key="5">
    <source>
        <dbReference type="ARBA" id="ARBA00048204"/>
    </source>
</evidence>
<evidence type="ECO:0000256" key="1">
    <source>
        <dbReference type="ARBA" id="ARBA00022801"/>
    </source>
</evidence>
<dbReference type="OrthoDB" id="416777at2759"/>
<dbReference type="FunCoup" id="A0A6J0BHZ0">
    <property type="interactions" value="704"/>
</dbReference>
<dbReference type="Proteomes" id="UP000829291">
    <property type="component" value="Chromosome 1"/>
</dbReference>
<dbReference type="KEGG" id="nlo:107220145"/>
<gene>
    <name evidence="8" type="primary">LOC107220145</name>
</gene>
<evidence type="ECO:0000256" key="2">
    <source>
        <dbReference type="ARBA" id="ARBA00035119"/>
    </source>
</evidence>
<organism evidence="8">
    <name type="scientific">Neodiprion lecontei</name>
    <name type="common">Redheaded pine sawfly</name>
    <dbReference type="NCBI Taxonomy" id="441921"/>
    <lineage>
        <taxon>Eukaryota</taxon>
        <taxon>Metazoa</taxon>
        <taxon>Ecdysozoa</taxon>
        <taxon>Arthropoda</taxon>
        <taxon>Hexapoda</taxon>
        <taxon>Insecta</taxon>
        <taxon>Pterygota</taxon>
        <taxon>Neoptera</taxon>
        <taxon>Endopterygota</taxon>
        <taxon>Hymenoptera</taxon>
        <taxon>Tenthredinoidea</taxon>
        <taxon>Diprionidae</taxon>
        <taxon>Diprioninae</taxon>
        <taxon>Neodiprion</taxon>
    </lineage>
</organism>
<comment type="similarity">
    <text evidence="2 6">Belongs to the QNG1 protein family.</text>
</comment>
<dbReference type="GO" id="GO:0006400">
    <property type="term" value="P:tRNA modification"/>
    <property type="evidence" value="ECO:0007669"/>
    <property type="project" value="TreeGrafter"/>
</dbReference>
<evidence type="ECO:0000256" key="3">
    <source>
        <dbReference type="ARBA" id="ARBA00035306"/>
    </source>
</evidence>
<dbReference type="Pfam" id="PF10343">
    <property type="entry name" value="Q_salvage"/>
    <property type="match status" value="1"/>
</dbReference>
<keyword evidence="1 6" id="KW-0378">Hydrolase</keyword>
<dbReference type="GO" id="GO:0016787">
    <property type="term" value="F:hydrolase activity"/>
    <property type="evidence" value="ECO:0007669"/>
    <property type="project" value="UniProtKB-KW"/>
</dbReference>
<accession>A0A6J0BHZ0</accession>
<comment type="catalytic activity">
    <reaction evidence="5 6">
        <text>queuosine 5'-phosphate + H2O = queuine + D-ribose 5-phosphate</text>
        <dbReference type="Rhea" id="RHEA:75387"/>
        <dbReference type="ChEBI" id="CHEBI:15377"/>
        <dbReference type="ChEBI" id="CHEBI:17433"/>
        <dbReference type="ChEBI" id="CHEBI:78346"/>
        <dbReference type="ChEBI" id="CHEBI:194371"/>
    </reaction>
    <physiologicalReaction direction="left-to-right" evidence="5 6">
        <dbReference type="Rhea" id="RHEA:75388"/>
    </physiologicalReaction>
</comment>
<dbReference type="AlphaFoldDB" id="A0A6J0BHZ0"/>
<dbReference type="EC" id="3.2.2.-" evidence="6"/>